<evidence type="ECO:0000256" key="2">
    <source>
        <dbReference type="PROSITE-ProRule" id="PRU00708"/>
    </source>
</evidence>
<dbReference type="InterPro" id="IPR046960">
    <property type="entry name" value="PPR_At4g14850-like_plant"/>
</dbReference>
<dbReference type="GO" id="GO:0003723">
    <property type="term" value="F:RNA binding"/>
    <property type="evidence" value="ECO:0007669"/>
    <property type="project" value="InterPro"/>
</dbReference>
<comment type="caution">
    <text evidence="3">The sequence shown here is derived from an EMBL/GenBank/DDBJ whole genome shotgun (WGS) entry which is preliminary data.</text>
</comment>
<dbReference type="FunFam" id="1.25.40.10:FF:000393">
    <property type="entry name" value="Pentatricopeptide repeat-containing protein At1g20230"/>
    <property type="match status" value="1"/>
</dbReference>
<name>A0AAP0RL83_LIQFO</name>
<evidence type="ECO:0000313" key="3">
    <source>
        <dbReference type="EMBL" id="KAK9280251.1"/>
    </source>
</evidence>
<dbReference type="AlphaFoldDB" id="A0AAP0RL83"/>
<dbReference type="PROSITE" id="PS51375">
    <property type="entry name" value="PPR"/>
    <property type="match status" value="2"/>
</dbReference>
<keyword evidence="4" id="KW-1185">Reference proteome</keyword>
<protein>
    <recommendedName>
        <fullName evidence="5">Pentatricopeptide repeat-containing protein</fullName>
    </recommendedName>
</protein>
<dbReference type="InterPro" id="IPR011990">
    <property type="entry name" value="TPR-like_helical_dom_sf"/>
</dbReference>
<keyword evidence="1" id="KW-0677">Repeat</keyword>
<organism evidence="3 4">
    <name type="scientific">Liquidambar formosana</name>
    <name type="common">Formosan gum</name>
    <dbReference type="NCBI Taxonomy" id="63359"/>
    <lineage>
        <taxon>Eukaryota</taxon>
        <taxon>Viridiplantae</taxon>
        <taxon>Streptophyta</taxon>
        <taxon>Embryophyta</taxon>
        <taxon>Tracheophyta</taxon>
        <taxon>Spermatophyta</taxon>
        <taxon>Magnoliopsida</taxon>
        <taxon>eudicotyledons</taxon>
        <taxon>Gunneridae</taxon>
        <taxon>Pentapetalae</taxon>
        <taxon>Saxifragales</taxon>
        <taxon>Altingiaceae</taxon>
        <taxon>Liquidambar</taxon>
    </lineage>
</organism>
<evidence type="ECO:0000256" key="1">
    <source>
        <dbReference type="ARBA" id="ARBA00022737"/>
    </source>
</evidence>
<feature type="repeat" description="PPR" evidence="2">
    <location>
        <begin position="57"/>
        <end position="91"/>
    </location>
</feature>
<sequence>MYSKNNKIELARTVFDSMENFNLSSWNSIISGYAALGYLDGAWDLFHEMESSNVKPDIVTWNCLLSGHFLHKSYKEVLTILWRMQVAGFKPNSSSITSVLQAVSELGFLKIGKEIHGYVIRNRLD</sequence>
<evidence type="ECO:0008006" key="5">
    <source>
        <dbReference type="Google" id="ProtNLM"/>
    </source>
</evidence>
<dbReference type="Pfam" id="PF01535">
    <property type="entry name" value="PPR"/>
    <property type="match status" value="1"/>
</dbReference>
<dbReference type="GO" id="GO:0009451">
    <property type="term" value="P:RNA modification"/>
    <property type="evidence" value="ECO:0007669"/>
    <property type="project" value="InterPro"/>
</dbReference>
<reference evidence="3 4" key="1">
    <citation type="journal article" date="2024" name="Plant J.">
        <title>Genome sequences and population genomics reveal climatic adaptation and genomic divergence between two closely related sweetgum species.</title>
        <authorList>
            <person name="Xu W.Q."/>
            <person name="Ren C.Q."/>
            <person name="Zhang X.Y."/>
            <person name="Comes H.P."/>
            <person name="Liu X.H."/>
            <person name="Li Y.G."/>
            <person name="Kettle C.J."/>
            <person name="Jalonen R."/>
            <person name="Gaisberger H."/>
            <person name="Ma Y.Z."/>
            <person name="Qiu Y.X."/>
        </authorList>
    </citation>
    <scope>NUCLEOTIDE SEQUENCE [LARGE SCALE GENOMIC DNA]</scope>
    <source>
        <strain evidence="3">Hangzhou</strain>
    </source>
</reference>
<dbReference type="Proteomes" id="UP001415857">
    <property type="component" value="Unassembled WGS sequence"/>
</dbReference>
<evidence type="ECO:0000313" key="4">
    <source>
        <dbReference type="Proteomes" id="UP001415857"/>
    </source>
</evidence>
<proteinExistence type="predicted"/>
<dbReference type="EMBL" id="JBBPBK010000008">
    <property type="protein sequence ID" value="KAK9280251.1"/>
    <property type="molecule type" value="Genomic_DNA"/>
</dbReference>
<feature type="repeat" description="PPR" evidence="2">
    <location>
        <begin position="22"/>
        <end position="56"/>
    </location>
</feature>
<accession>A0AAP0RL83</accession>
<dbReference type="Pfam" id="PF13041">
    <property type="entry name" value="PPR_2"/>
    <property type="match status" value="1"/>
</dbReference>
<dbReference type="NCBIfam" id="TIGR00756">
    <property type="entry name" value="PPR"/>
    <property type="match status" value="2"/>
</dbReference>
<dbReference type="PANTHER" id="PTHR47926:SF347">
    <property type="entry name" value="PENTATRICOPEPTIDE REPEAT-CONTAINING PROTEIN"/>
    <property type="match status" value="1"/>
</dbReference>
<dbReference type="PANTHER" id="PTHR47926">
    <property type="entry name" value="PENTATRICOPEPTIDE REPEAT-CONTAINING PROTEIN"/>
    <property type="match status" value="1"/>
</dbReference>
<dbReference type="InterPro" id="IPR002885">
    <property type="entry name" value="PPR_rpt"/>
</dbReference>
<dbReference type="Gene3D" id="1.25.40.10">
    <property type="entry name" value="Tetratricopeptide repeat domain"/>
    <property type="match status" value="1"/>
</dbReference>
<gene>
    <name evidence="3" type="ORF">L1049_013939</name>
</gene>